<dbReference type="PROSITE" id="PS00211">
    <property type="entry name" value="ABC_TRANSPORTER_1"/>
    <property type="match status" value="1"/>
</dbReference>
<dbReference type="InterPro" id="IPR017871">
    <property type="entry name" value="ABC_transporter-like_CS"/>
</dbReference>
<dbReference type="GO" id="GO:0004518">
    <property type="term" value="F:nuclease activity"/>
    <property type="evidence" value="ECO:0007669"/>
    <property type="project" value="UniProtKB-KW"/>
</dbReference>
<keyword evidence="5" id="KW-0547">Nucleotide-binding</keyword>
<dbReference type="Gene3D" id="3.40.50.300">
    <property type="entry name" value="P-loop containing nucleotide triphosphate hydrolases"/>
    <property type="match status" value="3"/>
</dbReference>
<evidence type="ECO:0000256" key="9">
    <source>
        <dbReference type="ARBA" id="ARBA00022833"/>
    </source>
</evidence>
<evidence type="ECO:0000313" key="18">
    <source>
        <dbReference type="EMBL" id="MBO8484077.1"/>
    </source>
</evidence>
<organism evidence="18 19">
    <name type="scientific">Candidatus Cryptobacteroides avicola</name>
    <dbReference type="NCBI Taxonomy" id="2840757"/>
    <lineage>
        <taxon>Bacteria</taxon>
        <taxon>Pseudomonadati</taxon>
        <taxon>Bacteroidota</taxon>
        <taxon>Bacteroidia</taxon>
        <taxon>Bacteroidales</taxon>
        <taxon>Candidatus Cryptobacteroides</taxon>
    </lineage>
</organism>
<dbReference type="Pfam" id="PF17755">
    <property type="entry name" value="UvrA_DNA-bind"/>
    <property type="match status" value="1"/>
</dbReference>
<keyword evidence="13" id="KW-0234">DNA repair</keyword>
<dbReference type="GO" id="GO:0006289">
    <property type="term" value="P:nucleotide-excision repair"/>
    <property type="evidence" value="ECO:0007669"/>
    <property type="project" value="InterPro"/>
</dbReference>
<dbReference type="GO" id="GO:0009380">
    <property type="term" value="C:excinuclease repair complex"/>
    <property type="evidence" value="ECO:0007669"/>
    <property type="project" value="InterPro"/>
</dbReference>
<dbReference type="SUPFAM" id="SSF52540">
    <property type="entry name" value="P-loop containing nucleoside triphosphate hydrolases"/>
    <property type="match status" value="2"/>
</dbReference>
<evidence type="ECO:0000256" key="15">
    <source>
        <dbReference type="ARBA" id="ARBA00039316"/>
    </source>
</evidence>
<evidence type="ECO:0000256" key="13">
    <source>
        <dbReference type="ARBA" id="ARBA00023204"/>
    </source>
</evidence>
<evidence type="ECO:0000256" key="14">
    <source>
        <dbReference type="ARBA" id="ARBA00038000"/>
    </source>
</evidence>
<reference evidence="18" key="2">
    <citation type="journal article" date="2021" name="PeerJ">
        <title>Extensive microbial diversity within the chicken gut microbiome revealed by metagenomics and culture.</title>
        <authorList>
            <person name="Gilroy R."/>
            <person name="Ravi A."/>
            <person name="Getino M."/>
            <person name="Pursley I."/>
            <person name="Horton D.L."/>
            <person name="Alikhan N.F."/>
            <person name="Baker D."/>
            <person name="Gharbi K."/>
            <person name="Hall N."/>
            <person name="Watson M."/>
            <person name="Adriaenssens E.M."/>
            <person name="Foster-Nyarko E."/>
            <person name="Jarju S."/>
            <person name="Secka A."/>
            <person name="Antonio M."/>
            <person name="Oren A."/>
            <person name="Chaudhuri R.R."/>
            <person name="La Ragione R."/>
            <person name="Hildebrand F."/>
            <person name="Pallen M.J."/>
        </authorList>
    </citation>
    <scope>NUCLEOTIDE SEQUENCE</scope>
    <source>
        <strain evidence="18">G3-8215</strain>
    </source>
</reference>
<evidence type="ECO:0000256" key="1">
    <source>
        <dbReference type="ARBA" id="ARBA00004496"/>
    </source>
</evidence>
<comment type="similarity">
    <text evidence="14">Belongs to the ABC transporter superfamily. UvrA family.</text>
</comment>
<dbReference type="GO" id="GO:0005524">
    <property type="term" value="F:ATP binding"/>
    <property type="evidence" value="ECO:0007669"/>
    <property type="project" value="UniProtKB-KW"/>
</dbReference>
<evidence type="ECO:0000256" key="10">
    <source>
        <dbReference type="ARBA" id="ARBA00022840"/>
    </source>
</evidence>
<keyword evidence="11" id="KW-0267">Excision nuclease</keyword>
<dbReference type="PANTHER" id="PTHR43152:SF3">
    <property type="entry name" value="UVRABC SYSTEM PROTEIN A"/>
    <property type="match status" value="1"/>
</dbReference>
<dbReference type="GO" id="GO:0016887">
    <property type="term" value="F:ATP hydrolysis activity"/>
    <property type="evidence" value="ECO:0007669"/>
    <property type="project" value="InterPro"/>
</dbReference>
<dbReference type="PANTHER" id="PTHR43152">
    <property type="entry name" value="UVRABC SYSTEM PROTEIN A"/>
    <property type="match status" value="1"/>
</dbReference>
<keyword evidence="7" id="KW-0228">DNA excision</keyword>
<evidence type="ECO:0000256" key="2">
    <source>
        <dbReference type="ARBA" id="ARBA00022490"/>
    </source>
</evidence>
<dbReference type="Gene3D" id="1.10.8.280">
    <property type="entry name" value="ABC transporter ATPase domain-like"/>
    <property type="match status" value="1"/>
</dbReference>
<dbReference type="InterPro" id="IPR004602">
    <property type="entry name" value="UvrA"/>
</dbReference>
<dbReference type="Gene3D" id="3.30.190.20">
    <property type="match status" value="1"/>
</dbReference>
<keyword evidence="3" id="KW-0479">Metal-binding</keyword>
<sequence length="957" mass="106915">MSETGNIVIKGARVNNLKNVNLEIPRGRFVVITGISGSGKSSLAFDTLFAEGQRRFAESLSSYARQFLGRMSKPDVEFIEGIPPAIAIEQKVNTRNPRSTVATTTEIFDYLRLIFARIGRTYSPVSGVEVKCHSVNDVMEFILSPEPSVVYLLSDLGWKNREDKVELMLRLKEEGYSRFFTGSPVRIEEIMRMAESGDYPDELYLLVDRLRIPAFTDGGPVKEDGSPMPQTDWEDLQTRLHSSVQTAFDKGGGSLYVRKEYASGVVETRNFVNRFEADGITFQEPDEYMFSFNSPLGACPVCGGLGQIIGISEDLVIPDKSRTIYDGAIACWRGDKMGWFKDQLVKNAERYGIPVFEPYCNLTDKQKDIIWQGRKGATEEDSIIGLNEFFRWVDANKYKIQYKYMLSRYSGKTVCRECGGSRLRKDALYVKVGGKNIQQLLSMNVDQLLDFFDRLELTEYESGIVSKAVDEIVSRLRYIKDVGLSYLTLNRTSNTLSGGESQRINLVTALGSSLVGSLYILDEPSIGLHPRDTDRLISVLKRLRDIGNTVVVVEHDEEIMRAADMLVDIGPKAGVNGGEIVYQGRIPDSIPDTPAIDRSLTLQYLSGKRRRYVREKRQWSYSITVEGAMEHNLKDVDARFPLGVLTVVTGVSGSGKSSLVGDILYPAMFRYLNHTGSAPGTFRGLSGNLDRISQVEYVDQNPIGKSSRSNAVTYLKIYDDIRKLLSEQQFAKLNGFTPSYFSFNMDGGRCPECQGEGFVKIGMQFMADVRMVCESCGGKRFKPEILEVRYKGKNIDDILNMSVEEAIDFFGSQKDQAAVRIAGRLQPLVDVGLSYIKLGQSSSTLSGGESQRIKLAYFLSMNDTQSSSDRIMFIFDEPTTGLHFYDVEKLLKSFDALLSKGHTIVVVEHNPDVIRSADWVLDLGPEAGDGGGRIVFEGTPEDLVAEGKTWTAKYLRQ</sequence>
<keyword evidence="8" id="KW-0863">Zinc-finger</keyword>
<keyword evidence="10" id="KW-0067">ATP-binding</keyword>
<dbReference type="PROSITE" id="PS50893">
    <property type="entry name" value="ABC_TRANSPORTER_2"/>
    <property type="match status" value="1"/>
</dbReference>
<evidence type="ECO:0000256" key="16">
    <source>
        <dbReference type="ARBA" id="ARBA00042156"/>
    </source>
</evidence>
<dbReference type="Gene3D" id="1.20.1580.10">
    <property type="entry name" value="ABC transporter ATPase like domain"/>
    <property type="match status" value="3"/>
</dbReference>
<name>A0A940DS64_9BACT</name>
<evidence type="ECO:0000256" key="8">
    <source>
        <dbReference type="ARBA" id="ARBA00022771"/>
    </source>
</evidence>
<dbReference type="InterPro" id="IPR027417">
    <property type="entry name" value="P-loop_NTPase"/>
</dbReference>
<evidence type="ECO:0000313" key="19">
    <source>
        <dbReference type="Proteomes" id="UP000725002"/>
    </source>
</evidence>
<dbReference type="GO" id="GO:0003677">
    <property type="term" value="F:DNA binding"/>
    <property type="evidence" value="ECO:0007669"/>
    <property type="project" value="UniProtKB-KW"/>
</dbReference>
<gene>
    <name evidence="18" type="primary">uvrA</name>
    <name evidence="18" type="ORF">IAB75_08210</name>
</gene>
<keyword evidence="4" id="KW-0677">Repeat</keyword>
<evidence type="ECO:0000256" key="3">
    <source>
        <dbReference type="ARBA" id="ARBA00022723"/>
    </source>
</evidence>
<dbReference type="GO" id="GO:0005737">
    <property type="term" value="C:cytoplasm"/>
    <property type="evidence" value="ECO:0007669"/>
    <property type="project" value="UniProtKB-SubCell"/>
</dbReference>
<evidence type="ECO:0000256" key="11">
    <source>
        <dbReference type="ARBA" id="ARBA00022881"/>
    </source>
</evidence>
<dbReference type="AlphaFoldDB" id="A0A940DS64"/>
<comment type="subcellular location">
    <subcellularLocation>
        <location evidence="1">Cytoplasm</location>
    </subcellularLocation>
</comment>
<dbReference type="InterPro" id="IPR003439">
    <property type="entry name" value="ABC_transporter-like_ATP-bd"/>
</dbReference>
<protein>
    <recommendedName>
        <fullName evidence="15">UvrABC system protein A</fullName>
    </recommendedName>
    <alternativeName>
        <fullName evidence="16">Excinuclease ABC subunit A</fullName>
    </alternativeName>
</protein>
<evidence type="ECO:0000256" key="4">
    <source>
        <dbReference type="ARBA" id="ARBA00022737"/>
    </source>
</evidence>
<feature type="domain" description="ABC transporter" evidence="17">
    <location>
        <begin position="613"/>
        <end position="956"/>
    </location>
</feature>
<reference evidence="18" key="1">
    <citation type="submission" date="2020-10" db="EMBL/GenBank/DDBJ databases">
        <authorList>
            <person name="Gilroy R."/>
        </authorList>
    </citation>
    <scope>NUCLEOTIDE SEQUENCE</scope>
    <source>
        <strain evidence="18">G3-8215</strain>
    </source>
</reference>
<dbReference type="Proteomes" id="UP000725002">
    <property type="component" value="Unassembled WGS sequence"/>
</dbReference>
<evidence type="ECO:0000256" key="12">
    <source>
        <dbReference type="ARBA" id="ARBA00023125"/>
    </source>
</evidence>
<evidence type="ECO:0000256" key="7">
    <source>
        <dbReference type="ARBA" id="ARBA00022769"/>
    </source>
</evidence>
<accession>A0A940DS64</accession>
<keyword evidence="12" id="KW-0238">DNA-binding</keyword>
<evidence type="ECO:0000256" key="5">
    <source>
        <dbReference type="ARBA" id="ARBA00022741"/>
    </source>
</evidence>
<dbReference type="InterPro" id="IPR041552">
    <property type="entry name" value="UvrA_DNA-bd"/>
</dbReference>
<keyword evidence="2" id="KW-0963">Cytoplasm</keyword>
<proteinExistence type="inferred from homology"/>
<dbReference type="GO" id="GO:0008270">
    <property type="term" value="F:zinc ion binding"/>
    <property type="evidence" value="ECO:0007669"/>
    <property type="project" value="UniProtKB-KW"/>
</dbReference>
<dbReference type="EMBL" id="JADILV010000056">
    <property type="protein sequence ID" value="MBO8484077.1"/>
    <property type="molecule type" value="Genomic_DNA"/>
</dbReference>
<evidence type="ECO:0000256" key="6">
    <source>
        <dbReference type="ARBA" id="ARBA00022763"/>
    </source>
</evidence>
<keyword evidence="9" id="KW-0862">Zinc</keyword>
<keyword evidence="6" id="KW-0227">DNA damage</keyword>
<evidence type="ECO:0000259" key="17">
    <source>
        <dbReference type="PROSITE" id="PS50893"/>
    </source>
</evidence>
<dbReference type="NCBIfam" id="TIGR00630">
    <property type="entry name" value="uvra"/>
    <property type="match status" value="1"/>
</dbReference>
<comment type="caution">
    <text evidence="18">The sequence shown here is derived from an EMBL/GenBank/DDBJ whole genome shotgun (WGS) entry which is preliminary data.</text>
</comment>